<gene>
    <name evidence="3" type="primary">LOC107262830</name>
</gene>
<feature type="domain" description="DUF3730" evidence="1">
    <location>
        <begin position="461"/>
        <end position="680"/>
    </location>
</feature>
<dbReference type="Proteomes" id="UP000694920">
    <property type="component" value="Unplaced"/>
</dbReference>
<evidence type="ECO:0000313" key="3">
    <source>
        <dbReference type="RefSeq" id="XP_015584902.1"/>
    </source>
</evidence>
<keyword evidence="2" id="KW-1185">Reference proteome</keyword>
<name>A0AAJ7BFL2_CEPCN</name>
<dbReference type="InterPro" id="IPR022542">
    <property type="entry name" value="FOCAD/RST1_DUF3730"/>
</dbReference>
<sequence length="1197" mass="134847">MDEIEYKLKTNNAVLISNAISKLLDIINQKSKDTNYGDLSKTPELKLLLSKCVNENSVVSVTACQALVSLVETGVLPVASTLSNFIASLGVTENYSAVTVAISNLLLLDLRGRADQNEYLCPFTLKAPQHPLITVLNQKKDVWRDVLTQMQFIMNHHQNEIGCHSVELLRPVYLYILCNPSLSLSESCRQQTWHLLIKSRITKRLQIEALQWMRIKNINMCLETNYRLLELAEVVAANKDKQYCVSLMPFIVSTTIKLLEFNCDPRPNFDIVSLMIECSDSDSCSITVALLAEVISTCPSIYLFSVVQLCKKILEKLQCSAVVAYAMLASLLQWMAYPSFFSSDALEVARKLISLITDKTAWSCNISRLLSNQVFMALKHSDANIQFYTEICYCMESCSESTTLTWLKKIADAPNNMKYRCKLLLSGLFLYSDKPAVTIRTCEILVRIVKENKNFASHLLSLILYKLTTSRDYEEIKALLVALPELAVVKENIPLIIQTLETFLTSKNSLKYLAINLYLKAWENDTRCHRYLQAALVDASKTNKTWRSNVTCAKAMKYICENHPQHGIELVPLLSQTLNSCGDITGSTATALALEGISALCESGLIDICSTWKVLAPKMNKDKRTIVLVSLCKLFGRIPFYPSHPGDKFDKLVFEVITKLWTFVSTWDHVDVIRASFEALSEYKLENMSLKSLPAEYRKDITLPPLYAKTPMEAARKPEDVLPYIPSECWIQMLDKMNSSILNSAGNLLIAFVKEEINAYSQSIYICGQREHNSFNYLPASSVVRAIGDYLRTFSSSSNKHQESTVIECLRIFAEKYPKPLPPGKCSFLENTMSISTTAKHYSIAIACHQAVISSSARTIIENHLATLTTESKVESTSLFKEYLTLYMNLEDLCRGVPPNSLRPFLETSLNYTLEKAVLDSEKAVETFEKIMHCYSRTLKDETIHDANRTLLSIILEGLSERIDVDSKLFDSFVTAAIELSTKHIERMTSPSLWWEVTPQKLRMAAVIRSELLLRKKVESPLNWMNEVIDAAALIPGVQINILRIIQKVGVGMRTETSSAEWTLDFMGQINKTLLDAPEEDSIKIVTFLCDVLLVTTICLSATDCFLANDESLVISRDVKANLFPQAMAILSQKASSKETIGQIMDCLHHIRTSSIPESYKNAFHNALVSLKHERHFDIAWATFLSTKSNVNCLRNS</sequence>
<evidence type="ECO:0000313" key="2">
    <source>
        <dbReference type="Proteomes" id="UP000694920"/>
    </source>
</evidence>
<dbReference type="InterPro" id="IPR045163">
    <property type="entry name" value="Focadhesin/RST1"/>
</dbReference>
<dbReference type="AlphaFoldDB" id="A0AAJ7BFL2"/>
<protein>
    <submittedName>
        <fullName evidence="3">Focadhesin isoform X1</fullName>
    </submittedName>
</protein>
<reference evidence="3" key="1">
    <citation type="submission" date="2025-08" db="UniProtKB">
        <authorList>
            <consortium name="RefSeq"/>
        </authorList>
    </citation>
    <scope>IDENTIFICATION</scope>
</reference>
<dbReference type="PANTHER" id="PTHR16212">
    <property type="entry name" value="FOCADHESIN FAMILY MEMBER"/>
    <property type="match status" value="1"/>
</dbReference>
<dbReference type="PANTHER" id="PTHR16212:SF4">
    <property type="entry name" value="FOCADHESIN"/>
    <property type="match status" value="1"/>
</dbReference>
<accession>A0AAJ7BFL2</accession>
<dbReference type="GO" id="GO:0060147">
    <property type="term" value="P:regulation of post-transcriptional gene silencing"/>
    <property type="evidence" value="ECO:0007669"/>
    <property type="project" value="InterPro"/>
</dbReference>
<dbReference type="KEGG" id="ccin:107262830"/>
<dbReference type="SUPFAM" id="SSF48371">
    <property type="entry name" value="ARM repeat"/>
    <property type="match status" value="1"/>
</dbReference>
<evidence type="ECO:0000259" key="1">
    <source>
        <dbReference type="Pfam" id="PF12530"/>
    </source>
</evidence>
<dbReference type="RefSeq" id="XP_015584902.1">
    <property type="nucleotide sequence ID" value="XM_015729416.2"/>
</dbReference>
<dbReference type="Pfam" id="PF12530">
    <property type="entry name" value="DUF3730"/>
    <property type="match status" value="1"/>
</dbReference>
<dbReference type="GeneID" id="107262830"/>
<organism evidence="2 3">
    <name type="scientific">Cephus cinctus</name>
    <name type="common">Wheat stem sawfly</name>
    <dbReference type="NCBI Taxonomy" id="211228"/>
    <lineage>
        <taxon>Eukaryota</taxon>
        <taxon>Metazoa</taxon>
        <taxon>Ecdysozoa</taxon>
        <taxon>Arthropoda</taxon>
        <taxon>Hexapoda</taxon>
        <taxon>Insecta</taxon>
        <taxon>Pterygota</taxon>
        <taxon>Neoptera</taxon>
        <taxon>Endopterygota</taxon>
        <taxon>Hymenoptera</taxon>
        <taxon>Cephoidea</taxon>
        <taxon>Cephidae</taxon>
        <taxon>Cephus</taxon>
    </lineage>
</organism>
<dbReference type="InterPro" id="IPR016024">
    <property type="entry name" value="ARM-type_fold"/>
</dbReference>
<proteinExistence type="predicted"/>